<gene>
    <name evidence="5" type="ORF">F2Q69_00042281</name>
</gene>
<dbReference type="InterPro" id="IPR030184">
    <property type="entry name" value="WAT1-related"/>
</dbReference>
<sequence length="99" mass="11210">MKGGEKQCGKVDKLKPIIAIISLQFGYAGMYIITMVSFKHGMNHWVLATYRHVVATIVMAPFALILESDAKQISLPIKKYVKDMALEVFDQRNRMCDGF</sequence>
<keyword evidence="1 4" id="KW-0812">Transmembrane</keyword>
<dbReference type="GO" id="GO:0022857">
    <property type="term" value="F:transmembrane transporter activity"/>
    <property type="evidence" value="ECO:0007669"/>
    <property type="project" value="InterPro"/>
</dbReference>
<evidence type="ECO:0000256" key="1">
    <source>
        <dbReference type="ARBA" id="ARBA00022692"/>
    </source>
</evidence>
<feature type="transmembrane region" description="Helical" evidence="4">
    <location>
        <begin position="16"/>
        <end position="38"/>
    </location>
</feature>
<accession>A0A8S9N9S5</accession>
<keyword evidence="3 4" id="KW-0472">Membrane</keyword>
<protein>
    <recommendedName>
        <fullName evidence="7">WAT1-related protein</fullName>
    </recommendedName>
</protein>
<evidence type="ECO:0000313" key="6">
    <source>
        <dbReference type="Proteomes" id="UP000712600"/>
    </source>
</evidence>
<organism evidence="5 6">
    <name type="scientific">Brassica cretica</name>
    <name type="common">Mustard</name>
    <dbReference type="NCBI Taxonomy" id="69181"/>
    <lineage>
        <taxon>Eukaryota</taxon>
        <taxon>Viridiplantae</taxon>
        <taxon>Streptophyta</taxon>
        <taxon>Embryophyta</taxon>
        <taxon>Tracheophyta</taxon>
        <taxon>Spermatophyta</taxon>
        <taxon>Magnoliopsida</taxon>
        <taxon>eudicotyledons</taxon>
        <taxon>Gunneridae</taxon>
        <taxon>Pentapetalae</taxon>
        <taxon>rosids</taxon>
        <taxon>malvids</taxon>
        <taxon>Brassicales</taxon>
        <taxon>Brassicaceae</taxon>
        <taxon>Brassiceae</taxon>
        <taxon>Brassica</taxon>
    </lineage>
</organism>
<feature type="transmembrane region" description="Helical" evidence="4">
    <location>
        <begin position="44"/>
        <end position="66"/>
    </location>
</feature>
<keyword evidence="2 4" id="KW-1133">Transmembrane helix</keyword>
<evidence type="ECO:0000256" key="2">
    <source>
        <dbReference type="ARBA" id="ARBA00022989"/>
    </source>
</evidence>
<comment type="caution">
    <text evidence="5">The sequence shown here is derived from an EMBL/GenBank/DDBJ whole genome shotgun (WGS) entry which is preliminary data.</text>
</comment>
<dbReference type="Proteomes" id="UP000712600">
    <property type="component" value="Unassembled WGS sequence"/>
</dbReference>
<dbReference type="GO" id="GO:0016020">
    <property type="term" value="C:membrane"/>
    <property type="evidence" value="ECO:0007669"/>
    <property type="project" value="InterPro"/>
</dbReference>
<dbReference type="AlphaFoldDB" id="A0A8S9N9S5"/>
<dbReference type="PANTHER" id="PTHR31218">
    <property type="entry name" value="WAT1-RELATED PROTEIN"/>
    <property type="match status" value="1"/>
</dbReference>
<evidence type="ECO:0000256" key="4">
    <source>
        <dbReference type="SAM" id="Phobius"/>
    </source>
</evidence>
<dbReference type="EMBL" id="QGKX02001621">
    <property type="protein sequence ID" value="KAF3500445.1"/>
    <property type="molecule type" value="Genomic_DNA"/>
</dbReference>
<evidence type="ECO:0000313" key="5">
    <source>
        <dbReference type="EMBL" id="KAF3500445.1"/>
    </source>
</evidence>
<proteinExistence type="predicted"/>
<evidence type="ECO:0000256" key="3">
    <source>
        <dbReference type="ARBA" id="ARBA00023136"/>
    </source>
</evidence>
<evidence type="ECO:0008006" key="7">
    <source>
        <dbReference type="Google" id="ProtNLM"/>
    </source>
</evidence>
<name>A0A8S9N9S5_BRACR</name>
<reference evidence="5" key="1">
    <citation type="submission" date="2019-12" db="EMBL/GenBank/DDBJ databases">
        <title>Genome sequencing and annotation of Brassica cretica.</title>
        <authorList>
            <person name="Studholme D.J."/>
            <person name="Sarris P."/>
        </authorList>
    </citation>
    <scope>NUCLEOTIDE SEQUENCE</scope>
    <source>
        <strain evidence="5">PFS-109/04</strain>
        <tissue evidence="5">Leaf</tissue>
    </source>
</reference>